<dbReference type="Gene3D" id="3.40.50.300">
    <property type="entry name" value="P-loop containing nucleotide triphosphate hydrolases"/>
    <property type="match status" value="2"/>
</dbReference>
<evidence type="ECO:0000259" key="9">
    <source>
        <dbReference type="PROSITE" id="PS51192"/>
    </source>
</evidence>
<keyword evidence="4" id="KW-0378">Hydrolase</keyword>
<dbReference type="PANTHER" id="PTHR18934">
    <property type="entry name" value="ATP-DEPENDENT RNA HELICASE"/>
    <property type="match status" value="1"/>
</dbReference>
<evidence type="ECO:0000259" key="10">
    <source>
        <dbReference type="PROSITE" id="PS51194"/>
    </source>
</evidence>
<dbReference type="InterPro" id="IPR007502">
    <property type="entry name" value="Helicase-assoc_dom"/>
</dbReference>
<dbReference type="PROSITE" id="PS51192">
    <property type="entry name" value="HELICASE_ATP_BIND_1"/>
    <property type="match status" value="1"/>
</dbReference>
<evidence type="ECO:0000256" key="6">
    <source>
        <dbReference type="ARBA" id="ARBA00022840"/>
    </source>
</evidence>
<evidence type="ECO:0000256" key="7">
    <source>
        <dbReference type="ARBA" id="ARBA00047984"/>
    </source>
</evidence>
<dbReference type="InterPro" id="IPR011709">
    <property type="entry name" value="DEAD-box_helicase_OB_fold"/>
</dbReference>
<proteinExistence type="inferred from homology"/>
<dbReference type="PANTHER" id="PTHR18934:SF118">
    <property type="entry name" value="ATP-DEPENDENT RNA HELICASE DHX33"/>
    <property type="match status" value="1"/>
</dbReference>
<feature type="domain" description="Helicase ATP-binding" evidence="9">
    <location>
        <begin position="140"/>
        <end position="318"/>
    </location>
</feature>
<dbReference type="GO" id="GO:0003724">
    <property type="term" value="F:RNA helicase activity"/>
    <property type="evidence" value="ECO:0007669"/>
    <property type="project" value="UniProtKB-EC"/>
</dbReference>
<feature type="compositionally biased region" description="Polar residues" evidence="8">
    <location>
        <begin position="1"/>
        <end position="11"/>
    </location>
</feature>
<dbReference type="InterPro" id="IPR014001">
    <property type="entry name" value="Helicase_ATP-bd"/>
</dbReference>
<comment type="similarity">
    <text evidence="1">Belongs to the DEAD box helicase family. DEAH subfamily.</text>
</comment>
<dbReference type="GO" id="GO:1990904">
    <property type="term" value="C:ribonucleoprotein complex"/>
    <property type="evidence" value="ECO:0007669"/>
    <property type="project" value="UniProtKB-ARBA"/>
</dbReference>
<evidence type="ECO:0000256" key="8">
    <source>
        <dbReference type="SAM" id="MobiDB-lite"/>
    </source>
</evidence>
<dbReference type="Gene3D" id="1.20.120.1080">
    <property type="match status" value="1"/>
</dbReference>
<gene>
    <name evidence="11" type="ORF">JR316_012001</name>
</gene>
<dbReference type="EC" id="3.6.4.13" evidence="2"/>
<dbReference type="GO" id="GO:0003725">
    <property type="term" value="F:double-stranded RNA binding"/>
    <property type="evidence" value="ECO:0007669"/>
    <property type="project" value="TreeGrafter"/>
</dbReference>
<feature type="domain" description="Helicase C-terminal" evidence="10">
    <location>
        <begin position="340"/>
        <end position="518"/>
    </location>
</feature>
<dbReference type="CDD" id="cd18791">
    <property type="entry name" value="SF2_C_RHA"/>
    <property type="match status" value="1"/>
</dbReference>
<dbReference type="GO" id="GO:0005730">
    <property type="term" value="C:nucleolus"/>
    <property type="evidence" value="ECO:0007669"/>
    <property type="project" value="TreeGrafter"/>
</dbReference>
<comment type="catalytic activity">
    <reaction evidence="7">
        <text>ATP + H2O = ADP + phosphate + H(+)</text>
        <dbReference type="Rhea" id="RHEA:13065"/>
        <dbReference type="ChEBI" id="CHEBI:15377"/>
        <dbReference type="ChEBI" id="CHEBI:15378"/>
        <dbReference type="ChEBI" id="CHEBI:30616"/>
        <dbReference type="ChEBI" id="CHEBI:43474"/>
        <dbReference type="ChEBI" id="CHEBI:456216"/>
        <dbReference type="EC" id="3.6.4.13"/>
    </reaction>
</comment>
<evidence type="ECO:0000313" key="11">
    <source>
        <dbReference type="EMBL" id="KAG5163133.1"/>
    </source>
</evidence>
<evidence type="ECO:0000256" key="3">
    <source>
        <dbReference type="ARBA" id="ARBA00022741"/>
    </source>
</evidence>
<dbReference type="GO" id="GO:0016787">
    <property type="term" value="F:hydrolase activity"/>
    <property type="evidence" value="ECO:0007669"/>
    <property type="project" value="UniProtKB-KW"/>
</dbReference>
<dbReference type="Pfam" id="PF00270">
    <property type="entry name" value="DEAD"/>
    <property type="match status" value="1"/>
</dbReference>
<dbReference type="InterPro" id="IPR027417">
    <property type="entry name" value="P-loop_NTPase"/>
</dbReference>
<dbReference type="InterPro" id="IPR048333">
    <property type="entry name" value="HA2_WH"/>
</dbReference>
<dbReference type="PROSITE" id="PS51194">
    <property type="entry name" value="HELICASE_CTER"/>
    <property type="match status" value="1"/>
</dbReference>
<keyword evidence="6" id="KW-0067">ATP-binding</keyword>
<dbReference type="SMART" id="SM00487">
    <property type="entry name" value="DEXDc"/>
    <property type="match status" value="1"/>
</dbReference>
<dbReference type="CDD" id="cd17978">
    <property type="entry name" value="DEXHc_DHX33"/>
    <property type="match status" value="1"/>
</dbReference>
<dbReference type="FunFam" id="3.40.50.300:FF:000145">
    <property type="entry name" value="probable ATP-dependent RNA helicase DHX40"/>
    <property type="match status" value="1"/>
</dbReference>
<sequence length="773" mass="85227">MPTATISTKTIQKMRDPSYYGLKTEKNHKRAKSIPWPDVSDDDKDKTKGNGVKRKNSIVNGSSDQSRGGQNGHKNKKRRSSVHNGDTPQSKDSAHGPSSSQSKRPHVNGSGPSTPHSAKFKAVQEQRAQLPIAKGREALIEEIRKNDVTILLGETGSGKTTQVPQYILESGLARNGMIAVTQPRKVAATSLAQRVAVEQNVSLGDLVGYAVRFDEKSSTETRIKYLTDGMIVRELMSDPLLSHYSVVIVDEAHERTLRTDLLIANLKTIQAKRNPKSDAKGKGNADASNPLKIVIMSATLDAEKFSRFYHNAKILYVKGRQHPVKIYHSAESQLDYTDAAMRTFFQIHTDQPPGDVLIFLPGQEDIESLQKSIELYARQLPRDKPEVLTCTMFAAQEHSQNNKAFAPTPPNTRKCILATNIAETSITIPGIKYVIDTGKCKEKQYLARTAGGGFDTLLTRDITKSSAMQRAGRAGREGAGVCFRLYTEDAFNNMAVAGEPEILRCSLTASILNLKCLGQNLEELDLMDKPDLETISSALKTLWLLGAIDNNQKLTAAGRQMALFPLEPQYACAVVASKEYGCTSEVLDIVSILSASSKLFVDISDQRDAVTETRRKFKHSSGDHLTVLNAVRAYREIAAAENKHARREWCRKHFLNERTFLEARDIREQLVVTCTKIGIDVNASAKDNDEPVIRSLGHGLAGNSALLQPDGTYKQTMGQTIVKVHPGSTLADKKVPAIIYDDLMYTNQIYARGVSAIPKSFFLTHALLNQKKA</sequence>
<dbReference type="InterPro" id="IPR001650">
    <property type="entry name" value="Helicase_C-like"/>
</dbReference>
<organism evidence="11">
    <name type="scientific">Psilocybe cubensis</name>
    <name type="common">Psychedelic mushroom</name>
    <name type="synonym">Stropharia cubensis</name>
    <dbReference type="NCBI Taxonomy" id="181762"/>
    <lineage>
        <taxon>Eukaryota</taxon>
        <taxon>Fungi</taxon>
        <taxon>Dikarya</taxon>
        <taxon>Basidiomycota</taxon>
        <taxon>Agaricomycotina</taxon>
        <taxon>Agaricomycetes</taxon>
        <taxon>Agaricomycetidae</taxon>
        <taxon>Agaricales</taxon>
        <taxon>Agaricineae</taxon>
        <taxon>Strophariaceae</taxon>
        <taxon>Psilocybe</taxon>
    </lineage>
</organism>
<dbReference type="PROSITE" id="PS00690">
    <property type="entry name" value="DEAH_ATP_HELICASE"/>
    <property type="match status" value="1"/>
</dbReference>
<dbReference type="FunFam" id="3.40.50.300:FF:000637">
    <property type="entry name" value="ATP-dependent RNA helicase DHX37/DHR1"/>
    <property type="match status" value="1"/>
</dbReference>
<evidence type="ECO:0000256" key="1">
    <source>
        <dbReference type="ARBA" id="ARBA00008792"/>
    </source>
</evidence>
<dbReference type="GO" id="GO:0045943">
    <property type="term" value="P:positive regulation of transcription by RNA polymerase I"/>
    <property type="evidence" value="ECO:0007669"/>
    <property type="project" value="TreeGrafter"/>
</dbReference>
<dbReference type="InterPro" id="IPR002464">
    <property type="entry name" value="DNA/RNA_helicase_DEAH_CS"/>
</dbReference>
<dbReference type="Pfam" id="PF07717">
    <property type="entry name" value="OB_NTP_bind"/>
    <property type="match status" value="1"/>
</dbReference>
<dbReference type="Pfam" id="PF04408">
    <property type="entry name" value="WHD_HA2"/>
    <property type="match status" value="1"/>
</dbReference>
<evidence type="ECO:0000256" key="2">
    <source>
        <dbReference type="ARBA" id="ARBA00012552"/>
    </source>
</evidence>
<dbReference type="SUPFAM" id="SSF52540">
    <property type="entry name" value="P-loop containing nucleoside triphosphate hydrolases"/>
    <property type="match status" value="1"/>
</dbReference>
<reference evidence="11" key="1">
    <citation type="submission" date="2021-02" db="EMBL/GenBank/DDBJ databases">
        <title>Psilocybe cubensis genome.</title>
        <authorList>
            <person name="Mckernan K.J."/>
            <person name="Crawford S."/>
            <person name="Trippe A."/>
            <person name="Kane L.T."/>
            <person name="Mclaughlin S."/>
        </authorList>
    </citation>
    <scope>NUCLEOTIDE SEQUENCE [LARGE SCALE GENOMIC DNA]</scope>
    <source>
        <strain evidence="11">MGC-MH-2018</strain>
    </source>
</reference>
<dbReference type="Pfam" id="PF00271">
    <property type="entry name" value="Helicase_C"/>
    <property type="match status" value="1"/>
</dbReference>
<dbReference type="SMART" id="SM00490">
    <property type="entry name" value="HELICc"/>
    <property type="match status" value="1"/>
</dbReference>
<accession>A0A8H7XM59</accession>
<protein>
    <recommendedName>
        <fullName evidence="2">RNA helicase</fullName>
        <ecNumber evidence="2">3.6.4.13</ecNumber>
    </recommendedName>
</protein>
<dbReference type="EMBL" id="JAFIQS010000016">
    <property type="protein sequence ID" value="KAG5163133.1"/>
    <property type="molecule type" value="Genomic_DNA"/>
</dbReference>
<dbReference type="AlphaFoldDB" id="A0A8H7XM59"/>
<dbReference type="InterPro" id="IPR011545">
    <property type="entry name" value="DEAD/DEAH_box_helicase_dom"/>
</dbReference>
<keyword evidence="3" id="KW-0547">Nucleotide-binding</keyword>
<feature type="region of interest" description="Disordered" evidence="8">
    <location>
        <begin position="1"/>
        <end position="125"/>
    </location>
</feature>
<name>A0A8H7XM59_PSICU</name>
<comment type="caution">
    <text evidence="11">The sequence shown here is derived from an EMBL/GenBank/DDBJ whole genome shotgun (WGS) entry which is preliminary data.</text>
</comment>
<dbReference type="GO" id="GO:0005524">
    <property type="term" value="F:ATP binding"/>
    <property type="evidence" value="ECO:0007669"/>
    <property type="project" value="UniProtKB-KW"/>
</dbReference>
<keyword evidence="5" id="KW-0347">Helicase</keyword>
<dbReference type="SMART" id="SM00847">
    <property type="entry name" value="HA2"/>
    <property type="match status" value="1"/>
</dbReference>
<evidence type="ECO:0000256" key="4">
    <source>
        <dbReference type="ARBA" id="ARBA00022801"/>
    </source>
</evidence>
<feature type="compositionally biased region" description="Polar residues" evidence="8">
    <location>
        <begin position="57"/>
        <end position="68"/>
    </location>
</feature>
<evidence type="ECO:0000256" key="5">
    <source>
        <dbReference type="ARBA" id="ARBA00022806"/>
    </source>
</evidence>
<feature type="compositionally biased region" description="Polar residues" evidence="8">
    <location>
        <begin position="82"/>
        <end position="102"/>
    </location>
</feature>
<dbReference type="Pfam" id="PF21010">
    <property type="entry name" value="HA2_C"/>
    <property type="match status" value="1"/>
</dbReference>